<evidence type="ECO:0000256" key="7">
    <source>
        <dbReference type="ARBA" id="ARBA00023136"/>
    </source>
</evidence>
<dbReference type="KEGG" id="dti:Desti_2001"/>
<feature type="transmembrane region" description="Helical" evidence="9">
    <location>
        <begin position="185"/>
        <end position="212"/>
    </location>
</feature>
<dbReference type="EMBL" id="CP003360">
    <property type="protein sequence ID" value="AFM24705.1"/>
    <property type="molecule type" value="Genomic_DNA"/>
</dbReference>
<feature type="transmembrane region" description="Helical" evidence="9">
    <location>
        <begin position="63"/>
        <end position="86"/>
    </location>
</feature>
<dbReference type="STRING" id="706587.Desti_2001"/>
<feature type="transmembrane region" description="Helical" evidence="9">
    <location>
        <begin position="6"/>
        <end position="32"/>
    </location>
</feature>
<keyword evidence="11" id="KW-1185">Reference proteome</keyword>
<proteinExistence type="inferred from homology"/>
<gene>
    <name evidence="10" type="ordered locus">Desti_2001</name>
</gene>
<dbReference type="GO" id="GO:0022857">
    <property type="term" value="F:transmembrane transporter activity"/>
    <property type="evidence" value="ECO:0007669"/>
    <property type="project" value="InterPro"/>
</dbReference>
<evidence type="ECO:0000256" key="6">
    <source>
        <dbReference type="ARBA" id="ARBA00022989"/>
    </source>
</evidence>
<feature type="transmembrane region" description="Helical" evidence="9">
    <location>
        <begin position="98"/>
        <end position="118"/>
    </location>
</feature>
<feature type="transmembrane region" description="Helical" evidence="9">
    <location>
        <begin position="39"/>
        <end position="57"/>
    </location>
</feature>
<keyword evidence="6 9" id="KW-1133">Transmembrane helix</keyword>
<dbReference type="Pfam" id="PF02653">
    <property type="entry name" value="BPD_transp_2"/>
    <property type="match status" value="1"/>
</dbReference>
<dbReference type="OrthoDB" id="9807115at2"/>
<keyword evidence="3" id="KW-1003">Cell membrane</keyword>
<dbReference type="InterPro" id="IPR001851">
    <property type="entry name" value="ABC_transp_permease"/>
</dbReference>
<keyword evidence="4 9" id="KW-0812">Transmembrane</keyword>
<organism evidence="10 11">
    <name type="scientific">Desulfomonile tiedjei (strain ATCC 49306 / DSM 6799 / DCB-1)</name>
    <dbReference type="NCBI Taxonomy" id="706587"/>
    <lineage>
        <taxon>Bacteria</taxon>
        <taxon>Pseudomonadati</taxon>
        <taxon>Thermodesulfobacteriota</taxon>
        <taxon>Desulfomonilia</taxon>
        <taxon>Desulfomonilales</taxon>
        <taxon>Desulfomonilaceae</taxon>
        <taxon>Desulfomonile</taxon>
    </lineage>
</organism>
<dbReference type="InterPro" id="IPR052157">
    <property type="entry name" value="BCAA_transport_permease"/>
</dbReference>
<dbReference type="PANTHER" id="PTHR11795">
    <property type="entry name" value="BRANCHED-CHAIN AMINO ACID TRANSPORT SYSTEM PERMEASE PROTEIN LIVH"/>
    <property type="match status" value="1"/>
</dbReference>
<evidence type="ECO:0000256" key="2">
    <source>
        <dbReference type="ARBA" id="ARBA00022448"/>
    </source>
</evidence>
<dbReference type="GO" id="GO:0005886">
    <property type="term" value="C:plasma membrane"/>
    <property type="evidence" value="ECO:0007669"/>
    <property type="project" value="UniProtKB-SubCell"/>
</dbReference>
<comment type="subcellular location">
    <subcellularLocation>
        <location evidence="1">Cell membrane</location>
        <topology evidence="1">Multi-pass membrane protein</topology>
    </subcellularLocation>
</comment>
<evidence type="ECO:0000313" key="11">
    <source>
        <dbReference type="Proteomes" id="UP000006055"/>
    </source>
</evidence>
<dbReference type="AlphaFoldDB" id="I4C564"/>
<dbReference type="PANTHER" id="PTHR11795:SF442">
    <property type="entry name" value="ABC TRANSPORTER ATP-BINDING PROTEIN"/>
    <property type="match status" value="1"/>
</dbReference>
<dbReference type="RefSeq" id="WP_014809849.1">
    <property type="nucleotide sequence ID" value="NC_018025.1"/>
</dbReference>
<evidence type="ECO:0000313" key="10">
    <source>
        <dbReference type="EMBL" id="AFM24705.1"/>
    </source>
</evidence>
<feature type="transmembrane region" description="Helical" evidence="9">
    <location>
        <begin position="269"/>
        <end position="288"/>
    </location>
</feature>
<comment type="similarity">
    <text evidence="8">Belongs to the binding-protein-dependent transport system permease family. LivHM subfamily.</text>
</comment>
<accession>I4C564</accession>
<dbReference type="eggNOG" id="COG0559">
    <property type="taxonomic scope" value="Bacteria"/>
</dbReference>
<dbReference type="GO" id="GO:0006865">
    <property type="term" value="P:amino acid transport"/>
    <property type="evidence" value="ECO:0007669"/>
    <property type="project" value="UniProtKB-KW"/>
</dbReference>
<protein>
    <submittedName>
        <fullName evidence="10">Amino acid/amide ABC transporter membrane protein 1, HAAT family</fullName>
    </submittedName>
</protein>
<dbReference type="CDD" id="cd06582">
    <property type="entry name" value="TM_PBP1_LivH_like"/>
    <property type="match status" value="1"/>
</dbReference>
<keyword evidence="5" id="KW-0029">Amino-acid transport</keyword>
<reference evidence="11" key="1">
    <citation type="submission" date="2012-06" db="EMBL/GenBank/DDBJ databases">
        <title>Complete sequence of chromosome of Desulfomonile tiedjei DSM 6799.</title>
        <authorList>
            <person name="Lucas S."/>
            <person name="Copeland A."/>
            <person name="Lapidus A."/>
            <person name="Glavina del Rio T."/>
            <person name="Dalin E."/>
            <person name="Tice H."/>
            <person name="Bruce D."/>
            <person name="Goodwin L."/>
            <person name="Pitluck S."/>
            <person name="Peters L."/>
            <person name="Ovchinnikova G."/>
            <person name="Zeytun A."/>
            <person name="Lu M."/>
            <person name="Kyrpides N."/>
            <person name="Mavromatis K."/>
            <person name="Ivanova N."/>
            <person name="Brettin T."/>
            <person name="Detter J.C."/>
            <person name="Han C."/>
            <person name="Larimer F."/>
            <person name="Land M."/>
            <person name="Hauser L."/>
            <person name="Markowitz V."/>
            <person name="Cheng J.-F."/>
            <person name="Hugenholtz P."/>
            <person name="Woyke T."/>
            <person name="Wu D."/>
            <person name="Spring S."/>
            <person name="Schroeder M."/>
            <person name="Brambilla E."/>
            <person name="Klenk H.-P."/>
            <person name="Eisen J.A."/>
        </authorList>
    </citation>
    <scope>NUCLEOTIDE SEQUENCE [LARGE SCALE GENOMIC DNA]</scope>
    <source>
        <strain evidence="11">ATCC 49306 / DSM 6799 / DCB-1</strain>
    </source>
</reference>
<keyword evidence="7 9" id="KW-0472">Membrane</keyword>
<evidence type="ECO:0000256" key="8">
    <source>
        <dbReference type="ARBA" id="ARBA00037998"/>
    </source>
</evidence>
<feature type="transmembrane region" description="Helical" evidence="9">
    <location>
        <begin position="138"/>
        <end position="164"/>
    </location>
</feature>
<evidence type="ECO:0000256" key="5">
    <source>
        <dbReference type="ARBA" id="ARBA00022970"/>
    </source>
</evidence>
<dbReference type="Proteomes" id="UP000006055">
    <property type="component" value="Chromosome"/>
</dbReference>
<sequence>MDLSFLAVQLISGLSLATLLFLVASGLTLIFGVGNVFNFAHGSFYMLGAYLAYQTIAAYSANFWLATLAAGIGAGVAGMIAESLFLRRIYGRAEEGGFQILLTYSFILVIDDLVKIIWGTEYKTILRPEGLRGSVELFGITLPSYNLAIIGIGFVLVVVAWFILGRTRPGRIARATALDREMMNAMGVNVPLTMTLVFGIATMLGGFAGALAAPLRSVTPGAGIEVIIDSLIVVVIGGMGNFWGAWFGALILGEVIAFAVVFVPEWASVVSYVVMVLTLIFKPEGLFAPRSVRKV</sequence>
<evidence type="ECO:0000256" key="1">
    <source>
        <dbReference type="ARBA" id="ARBA00004651"/>
    </source>
</evidence>
<dbReference type="HOGENOM" id="CLU_039929_2_1_7"/>
<name>I4C564_DESTA</name>
<keyword evidence="2" id="KW-0813">Transport</keyword>
<evidence type="ECO:0000256" key="9">
    <source>
        <dbReference type="SAM" id="Phobius"/>
    </source>
</evidence>
<evidence type="ECO:0000256" key="4">
    <source>
        <dbReference type="ARBA" id="ARBA00022692"/>
    </source>
</evidence>
<dbReference type="PATRIC" id="fig|706587.4.peg.2298"/>
<evidence type="ECO:0000256" key="3">
    <source>
        <dbReference type="ARBA" id="ARBA00022475"/>
    </source>
</evidence>